<dbReference type="AlphaFoldDB" id="A0A1L7XHG8"/>
<dbReference type="PANTHER" id="PTHR40128:SF1">
    <property type="entry name" value="PHYTANOYL-COA HYDROXYLASE"/>
    <property type="match status" value="1"/>
</dbReference>
<organism evidence="1 2">
    <name type="scientific">Phialocephala subalpina</name>
    <dbReference type="NCBI Taxonomy" id="576137"/>
    <lineage>
        <taxon>Eukaryota</taxon>
        <taxon>Fungi</taxon>
        <taxon>Dikarya</taxon>
        <taxon>Ascomycota</taxon>
        <taxon>Pezizomycotina</taxon>
        <taxon>Leotiomycetes</taxon>
        <taxon>Helotiales</taxon>
        <taxon>Mollisiaceae</taxon>
        <taxon>Phialocephala</taxon>
        <taxon>Phialocephala fortinii species complex</taxon>
    </lineage>
</organism>
<evidence type="ECO:0000313" key="2">
    <source>
        <dbReference type="Proteomes" id="UP000184330"/>
    </source>
</evidence>
<dbReference type="OrthoDB" id="2328924at2759"/>
<dbReference type="SUPFAM" id="SSF51197">
    <property type="entry name" value="Clavaminate synthase-like"/>
    <property type="match status" value="1"/>
</dbReference>
<accession>A0A1L7XHG8</accession>
<keyword evidence="2" id="KW-1185">Reference proteome</keyword>
<proteinExistence type="predicted"/>
<gene>
    <name evidence="1" type="ORF">PAC_14391</name>
</gene>
<sequence>MIRSFLRHGDVSNVTAWCSMGDIKLTGGGPIYLENSKSIGQEIEAEFVRKAEEAGFTDEEAKNAFNSNMMATGLLSDSPSEFAKEFNRRWLVSSFEAGDVVLHDAFARWCNIYRVGDGV</sequence>
<name>A0A1L7XHG8_9HELO</name>
<protein>
    <submittedName>
        <fullName evidence="1">Uncharacterized protein</fullName>
    </submittedName>
</protein>
<dbReference type="Proteomes" id="UP000184330">
    <property type="component" value="Unassembled WGS sequence"/>
</dbReference>
<evidence type="ECO:0000313" key="1">
    <source>
        <dbReference type="EMBL" id="CZR64493.1"/>
    </source>
</evidence>
<dbReference type="PANTHER" id="PTHR40128">
    <property type="entry name" value="EXPRESSED PROTEIN"/>
    <property type="match status" value="1"/>
</dbReference>
<dbReference type="EMBL" id="FJOG01000026">
    <property type="protein sequence ID" value="CZR64493.1"/>
    <property type="molecule type" value="Genomic_DNA"/>
</dbReference>
<dbReference type="STRING" id="576137.A0A1L7XHG8"/>
<reference evidence="1 2" key="1">
    <citation type="submission" date="2016-03" db="EMBL/GenBank/DDBJ databases">
        <authorList>
            <person name="Ploux O."/>
        </authorList>
    </citation>
    <scope>NUCLEOTIDE SEQUENCE [LARGE SCALE GENOMIC DNA]</scope>
    <source>
        <strain evidence="1 2">UAMH 11012</strain>
    </source>
</reference>